<dbReference type="SUPFAM" id="SSF54001">
    <property type="entry name" value="Cysteine proteinases"/>
    <property type="match status" value="1"/>
</dbReference>
<keyword evidence="2" id="KW-0645">Protease</keyword>
<dbReference type="Gene3D" id="3.90.1720.10">
    <property type="entry name" value="endopeptidase domain like (from Nostoc punctiforme)"/>
    <property type="match status" value="1"/>
</dbReference>
<dbReference type="RefSeq" id="WP_408158759.1">
    <property type="nucleotide sequence ID" value="NZ_JAQQFM010000006.1"/>
</dbReference>
<comment type="caution">
    <text evidence="6">The sequence shown here is derived from an EMBL/GenBank/DDBJ whole genome shotgun (WGS) entry which is preliminary data.</text>
</comment>
<evidence type="ECO:0000313" key="6">
    <source>
        <dbReference type="EMBL" id="MFL9925568.1"/>
    </source>
</evidence>
<dbReference type="InterPro" id="IPR038765">
    <property type="entry name" value="Papain-like_cys_pep_sf"/>
</dbReference>
<dbReference type="InterPro" id="IPR051202">
    <property type="entry name" value="Peptidase_C40"/>
</dbReference>
<feature type="domain" description="NlpC/P60" evidence="5">
    <location>
        <begin position="59"/>
        <end position="183"/>
    </location>
</feature>
<dbReference type="InterPro" id="IPR000064">
    <property type="entry name" value="NLP_P60_dom"/>
</dbReference>
<name>A0ABW9A9S7_9BURK</name>
<dbReference type="PROSITE" id="PS51935">
    <property type="entry name" value="NLPC_P60"/>
    <property type="match status" value="1"/>
</dbReference>
<keyword evidence="3" id="KW-0378">Hydrolase</keyword>
<evidence type="ECO:0000256" key="3">
    <source>
        <dbReference type="ARBA" id="ARBA00022801"/>
    </source>
</evidence>
<dbReference type="PANTHER" id="PTHR47053:SF1">
    <property type="entry name" value="MUREIN DD-ENDOPEPTIDASE MEPH-RELATED"/>
    <property type="match status" value="1"/>
</dbReference>
<sequence length="184" mass="19579">MQVRSLSSPHSLLPQRAAAITISLALALSLAACGTYGPESGGGVSRLPPAPTVRSEPATDAGNEVAIYALSLIDTGYKFGGKNPDAGLDCSGMVAYIFRNAAQFNVSGSAADIARKGREISASNLRAGDLVFFNTMNKPFSHVGIYIGDGRFVHAPSTNGKVHISRMDNPYFSRRFEMARSYFN</sequence>
<evidence type="ECO:0000259" key="5">
    <source>
        <dbReference type="PROSITE" id="PS51935"/>
    </source>
</evidence>
<gene>
    <name evidence="6" type="ORF">PQR62_14910</name>
</gene>
<evidence type="ECO:0000256" key="2">
    <source>
        <dbReference type="ARBA" id="ARBA00022670"/>
    </source>
</evidence>
<dbReference type="Proteomes" id="UP001629246">
    <property type="component" value="Unassembled WGS sequence"/>
</dbReference>
<proteinExistence type="inferred from homology"/>
<comment type="similarity">
    <text evidence="1">Belongs to the peptidase C40 family.</text>
</comment>
<accession>A0ABW9A9S7</accession>
<dbReference type="PROSITE" id="PS51257">
    <property type="entry name" value="PROKAR_LIPOPROTEIN"/>
    <property type="match status" value="1"/>
</dbReference>
<evidence type="ECO:0000256" key="1">
    <source>
        <dbReference type="ARBA" id="ARBA00007074"/>
    </source>
</evidence>
<keyword evidence="4" id="KW-0788">Thiol protease</keyword>
<dbReference type="Pfam" id="PF00877">
    <property type="entry name" value="NLPC_P60"/>
    <property type="match status" value="1"/>
</dbReference>
<keyword evidence="7" id="KW-1185">Reference proteome</keyword>
<evidence type="ECO:0000313" key="7">
    <source>
        <dbReference type="Proteomes" id="UP001629246"/>
    </source>
</evidence>
<evidence type="ECO:0000256" key="4">
    <source>
        <dbReference type="ARBA" id="ARBA00022807"/>
    </source>
</evidence>
<reference evidence="6 7" key="1">
    <citation type="journal article" date="2024" name="Chem. Sci.">
        <title>Discovery of megapolipeptins by genome mining of a Burkholderiales bacteria collection.</title>
        <authorList>
            <person name="Paulo B.S."/>
            <person name="Recchia M.J.J."/>
            <person name="Lee S."/>
            <person name="Fergusson C.H."/>
            <person name="Romanowski S.B."/>
            <person name="Hernandez A."/>
            <person name="Krull N."/>
            <person name="Liu D.Y."/>
            <person name="Cavanagh H."/>
            <person name="Bos A."/>
            <person name="Gray C.A."/>
            <person name="Murphy B.T."/>
            <person name="Linington R.G."/>
            <person name="Eustaquio A.S."/>
        </authorList>
    </citation>
    <scope>NUCLEOTIDE SEQUENCE [LARGE SCALE GENOMIC DNA]</scope>
    <source>
        <strain evidence="6 7">RL21-008-BIB-A</strain>
    </source>
</reference>
<protein>
    <submittedName>
        <fullName evidence="6">C40 family peptidase</fullName>
    </submittedName>
</protein>
<dbReference type="PANTHER" id="PTHR47053">
    <property type="entry name" value="MUREIN DD-ENDOPEPTIDASE MEPH-RELATED"/>
    <property type="match status" value="1"/>
</dbReference>
<dbReference type="EMBL" id="JAQQFM010000006">
    <property type="protein sequence ID" value="MFL9925568.1"/>
    <property type="molecule type" value="Genomic_DNA"/>
</dbReference>
<organism evidence="6 7">
    <name type="scientific">Herbaspirillum lusitanum</name>
    <dbReference type="NCBI Taxonomy" id="213312"/>
    <lineage>
        <taxon>Bacteria</taxon>
        <taxon>Pseudomonadati</taxon>
        <taxon>Pseudomonadota</taxon>
        <taxon>Betaproteobacteria</taxon>
        <taxon>Burkholderiales</taxon>
        <taxon>Oxalobacteraceae</taxon>
        <taxon>Herbaspirillum</taxon>
    </lineage>
</organism>